<evidence type="ECO:0000313" key="9">
    <source>
        <dbReference type="EMBL" id="CAL8123308.1"/>
    </source>
</evidence>
<keyword evidence="8" id="KW-0472">Membrane</keyword>
<dbReference type="Pfam" id="PF07722">
    <property type="entry name" value="Peptidase_C26"/>
    <property type="match status" value="1"/>
</dbReference>
<comment type="caution">
    <text evidence="9">The sequence shown here is derived from an EMBL/GenBank/DDBJ whole genome shotgun (WGS) entry which is preliminary data.</text>
</comment>
<keyword evidence="8" id="KW-0812">Transmembrane</keyword>
<keyword evidence="8" id="KW-1133">Transmembrane helix</keyword>
<keyword evidence="6 7" id="KW-0378">Hydrolase</keyword>
<protein>
    <recommendedName>
        <fullName evidence="3 7">folate gamma-glutamyl hydrolase</fullName>
        <ecNumber evidence="3 7">3.4.19.9</ecNumber>
    </recommendedName>
</protein>
<comment type="catalytic activity">
    <reaction evidence="7">
        <text>(6S)-5,6,7,8-tetrahydrofolyl-(gamma-L-Glu)(n) + (n-1) H2O = (6S)-5,6,7,8-tetrahydrofolate + (n-1) L-glutamate</text>
        <dbReference type="Rhea" id="RHEA:56784"/>
        <dbReference type="Rhea" id="RHEA-COMP:14738"/>
        <dbReference type="ChEBI" id="CHEBI:15377"/>
        <dbReference type="ChEBI" id="CHEBI:29985"/>
        <dbReference type="ChEBI" id="CHEBI:57453"/>
        <dbReference type="ChEBI" id="CHEBI:141005"/>
        <dbReference type="EC" id="3.4.19.9"/>
    </reaction>
</comment>
<dbReference type="InterPro" id="IPR015527">
    <property type="entry name" value="Pept_C26_g-glut_hydrolase"/>
</dbReference>
<evidence type="ECO:0000256" key="2">
    <source>
        <dbReference type="ARBA" id="ARBA00011083"/>
    </source>
</evidence>
<sequence>MAGFLRGYILQYIVLVFYLSSSSLIVDAIQTRFVLNDRPIIGIVSQEVYNKSDYSLPPTSSYIAASYVKYVEGAGARVVPILVDQDEAYLRRIFNSINGLLFPGGAIIFEYDNSTINNSTKGFVSTGLFLMKLAKEANDKGDYFPVWGTCLGFEFMLFAEGNGQDARTQCQANNQLDKLRFQKDAMQSMLFGKARKSVINTLGTKAVTANFHHLCLTPENFTRFGLDQSYYLLSTSYDPVGNVTYVSAVESINYPFFAVQFHPEKNIYEWTKKENLPHSPEAIEAAQYFAMFYVDQARKNTHSFNSTTEEEAHLIYNYIPTYTGLKGDTFVQKYFFPFDWSKKGYN</sequence>
<feature type="active site" description="Nucleophile" evidence="7">
    <location>
        <position position="150"/>
    </location>
</feature>
<keyword evidence="10" id="KW-1185">Reference proteome</keyword>
<reference evidence="9 10" key="1">
    <citation type="submission" date="2024-08" db="EMBL/GenBank/DDBJ databases">
        <authorList>
            <person name="Cucini C."/>
            <person name="Frati F."/>
        </authorList>
    </citation>
    <scope>NUCLEOTIDE SEQUENCE [LARGE SCALE GENOMIC DNA]</scope>
</reference>
<evidence type="ECO:0000256" key="8">
    <source>
        <dbReference type="SAM" id="Phobius"/>
    </source>
</evidence>
<dbReference type="Proteomes" id="UP001642540">
    <property type="component" value="Unassembled WGS sequence"/>
</dbReference>
<evidence type="ECO:0000256" key="1">
    <source>
        <dbReference type="ARBA" id="ARBA00004239"/>
    </source>
</evidence>
<evidence type="ECO:0000256" key="5">
    <source>
        <dbReference type="ARBA" id="ARBA00022729"/>
    </source>
</evidence>
<keyword evidence="5" id="KW-0732">Signal</keyword>
<keyword evidence="4" id="KW-0964">Secreted</keyword>
<dbReference type="EMBL" id="CAXLJM020000068">
    <property type="protein sequence ID" value="CAL8123308.1"/>
    <property type="molecule type" value="Genomic_DNA"/>
</dbReference>
<dbReference type="PROSITE" id="PS51273">
    <property type="entry name" value="GATASE_TYPE_1"/>
    <property type="match status" value="1"/>
</dbReference>
<evidence type="ECO:0000256" key="6">
    <source>
        <dbReference type="ARBA" id="ARBA00022801"/>
    </source>
</evidence>
<dbReference type="PROSITE" id="PS51275">
    <property type="entry name" value="PEPTIDASE_C26_GGH"/>
    <property type="match status" value="1"/>
</dbReference>
<feature type="active site" evidence="7">
    <location>
        <position position="262"/>
    </location>
</feature>
<proteinExistence type="inferred from homology"/>
<dbReference type="Gene3D" id="3.40.50.880">
    <property type="match status" value="1"/>
</dbReference>
<gene>
    <name evidence="9" type="ORF">ODALV1_LOCUS20160</name>
</gene>
<dbReference type="InterPro" id="IPR011697">
    <property type="entry name" value="Peptidase_C26"/>
</dbReference>
<evidence type="ECO:0000256" key="3">
    <source>
        <dbReference type="ARBA" id="ARBA00012886"/>
    </source>
</evidence>
<dbReference type="EC" id="3.4.19.9" evidence="3 7"/>
<accession>A0ABP1RD98</accession>
<dbReference type="PANTHER" id="PTHR11315:SF0">
    <property type="entry name" value="FOLATE GAMMA-GLUTAMYL HYDROLASE"/>
    <property type="match status" value="1"/>
</dbReference>
<dbReference type="InterPro" id="IPR029062">
    <property type="entry name" value="Class_I_gatase-like"/>
</dbReference>
<name>A0ABP1RD98_9HEXA</name>
<comment type="similarity">
    <text evidence="2">Belongs to the peptidase C26 family.</text>
</comment>
<feature type="transmembrane region" description="Helical" evidence="8">
    <location>
        <begin position="7"/>
        <end position="26"/>
    </location>
</feature>
<comment type="subcellular location">
    <subcellularLocation>
        <location evidence="1">Secreted</location>
        <location evidence="1">Extracellular space</location>
    </subcellularLocation>
</comment>
<dbReference type="PANTHER" id="PTHR11315">
    <property type="entry name" value="PROTEASE FAMILY C26 GAMMA-GLUTAMYL HYDROLASE"/>
    <property type="match status" value="1"/>
</dbReference>
<dbReference type="SUPFAM" id="SSF52317">
    <property type="entry name" value="Class I glutamine amidotransferase-like"/>
    <property type="match status" value="1"/>
</dbReference>
<evidence type="ECO:0000256" key="4">
    <source>
        <dbReference type="ARBA" id="ARBA00022525"/>
    </source>
</evidence>
<organism evidence="9 10">
    <name type="scientific">Orchesella dallaii</name>
    <dbReference type="NCBI Taxonomy" id="48710"/>
    <lineage>
        <taxon>Eukaryota</taxon>
        <taxon>Metazoa</taxon>
        <taxon>Ecdysozoa</taxon>
        <taxon>Arthropoda</taxon>
        <taxon>Hexapoda</taxon>
        <taxon>Collembola</taxon>
        <taxon>Entomobryomorpha</taxon>
        <taxon>Entomobryoidea</taxon>
        <taxon>Orchesellidae</taxon>
        <taxon>Orchesellinae</taxon>
        <taxon>Orchesella</taxon>
    </lineage>
</organism>
<evidence type="ECO:0000313" key="10">
    <source>
        <dbReference type="Proteomes" id="UP001642540"/>
    </source>
</evidence>
<evidence type="ECO:0000256" key="7">
    <source>
        <dbReference type="PROSITE-ProRule" id="PRU00607"/>
    </source>
</evidence>